<gene>
    <name evidence="2" type="ORF">C7391_0837</name>
</gene>
<feature type="domain" description="Methylene-tetrahydrofolate reductase C-terminal-like" evidence="1">
    <location>
        <begin position="113"/>
        <end position="200"/>
    </location>
</feature>
<dbReference type="PANTHER" id="PTHR38755:SF1">
    <property type="entry name" value="METHYLENE-TETRAHYDROFOLATE REDUCTASE C-TERMINAL DOMAIN-CONTAINING PROTEIN"/>
    <property type="match status" value="1"/>
</dbReference>
<dbReference type="AlphaFoldDB" id="A0A484F5M9"/>
<dbReference type="RefSeq" id="WP_133517296.1">
    <property type="nucleotide sequence ID" value="NZ_JAHDUW010000002.1"/>
</dbReference>
<proteinExistence type="predicted"/>
<dbReference type="Proteomes" id="UP000294855">
    <property type="component" value="Unassembled WGS sequence"/>
</dbReference>
<protein>
    <submittedName>
        <fullName evidence="2">Methylene-tetrahydrofolate reductase-like protein</fullName>
    </submittedName>
</protein>
<keyword evidence="3" id="KW-1185">Reference proteome</keyword>
<evidence type="ECO:0000259" key="1">
    <source>
        <dbReference type="Pfam" id="PF12225"/>
    </source>
</evidence>
<organism evidence="2 3">
    <name type="scientific">Methanimicrococcus blatticola</name>
    <dbReference type="NCBI Taxonomy" id="91560"/>
    <lineage>
        <taxon>Archaea</taxon>
        <taxon>Methanobacteriati</taxon>
        <taxon>Methanobacteriota</taxon>
        <taxon>Stenosarchaea group</taxon>
        <taxon>Methanomicrobia</taxon>
        <taxon>Methanosarcinales</taxon>
        <taxon>Methanosarcinaceae</taxon>
        <taxon>Methanimicrococcus</taxon>
    </lineage>
</organism>
<dbReference type="Pfam" id="PF12225">
    <property type="entry name" value="DUF5981"/>
    <property type="match status" value="1"/>
</dbReference>
<accession>A0A484F5M9</accession>
<evidence type="ECO:0000313" key="2">
    <source>
        <dbReference type="EMBL" id="TDQ69505.1"/>
    </source>
</evidence>
<sequence length="203" mass="21754">MIITKAKPFEEILPFVEGRKSIFIIGCNVCAAKMRTGGEPEVLELADRLEQAGHPIIGWALPTAACSVRSFDHLVAKNEKIKDADCILVMGCGSGTSVVSSVTNVPVTGTNETVSLGGCLGLHPSEHLCILCGECNIGDFSGICPNARCPKSQMNGPCGGSKNGKCEVSRENECVWYLIEQKMDSIHLIPTLSDIQMPKNHLI</sequence>
<dbReference type="OrthoDB" id="28177at2157"/>
<reference evidence="2 3" key="1">
    <citation type="submission" date="2019-03" db="EMBL/GenBank/DDBJ databases">
        <title>Genomic Encyclopedia of Type Strains, Phase IV (KMG-IV): sequencing the most valuable type-strain genomes for metagenomic binning, comparative biology and taxonomic classification.</title>
        <authorList>
            <person name="Goeker M."/>
        </authorList>
    </citation>
    <scope>NUCLEOTIDE SEQUENCE [LARGE SCALE GENOMIC DNA]</scope>
    <source>
        <strain evidence="2 3">DSM 13328</strain>
    </source>
</reference>
<evidence type="ECO:0000313" key="3">
    <source>
        <dbReference type="Proteomes" id="UP000294855"/>
    </source>
</evidence>
<comment type="caution">
    <text evidence="2">The sequence shown here is derived from an EMBL/GenBank/DDBJ whole genome shotgun (WGS) entry which is preliminary data.</text>
</comment>
<dbReference type="EMBL" id="SNYS01000007">
    <property type="protein sequence ID" value="TDQ69505.1"/>
    <property type="molecule type" value="Genomic_DNA"/>
</dbReference>
<dbReference type="PANTHER" id="PTHR38755">
    <property type="entry name" value="5,10-METHYLENETETRAHYDROFOLATE REDUCTASE"/>
    <property type="match status" value="1"/>
</dbReference>
<dbReference type="InterPro" id="IPR022026">
    <property type="entry name" value="DUF5981"/>
</dbReference>
<name>A0A484F5M9_9EURY</name>